<name>A0AAW2GXU8_9HYME</name>
<dbReference type="AlphaFoldDB" id="A0AAW2GXU8"/>
<evidence type="ECO:0000256" key="1">
    <source>
        <dbReference type="SAM" id="MobiDB-lite"/>
    </source>
</evidence>
<feature type="region of interest" description="Disordered" evidence="1">
    <location>
        <begin position="68"/>
        <end position="110"/>
    </location>
</feature>
<feature type="compositionally biased region" description="Basic residues" evidence="1">
    <location>
        <begin position="92"/>
        <end position="102"/>
    </location>
</feature>
<reference evidence="2 3" key="1">
    <citation type="submission" date="2023-03" db="EMBL/GenBank/DDBJ databases">
        <title>High recombination rates correlate with genetic variation in Cardiocondyla obscurior ants.</title>
        <authorList>
            <person name="Errbii M."/>
        </authorList>
    </citation>
    <scope>NUCLEOTIDE SEQUENCE [LARGE SCALE GENOMIC DNA]</scope>
    <source>
        <strain evidence="2">Alpha-2009</strain>
        <tissue evidence="2">Whole body</tissue>
    </source>
</reference>
<dbReference type="Proteomes" id="UP001430953">
    <property type="component" value="Unassembled WGS sequence"/>
</dbReference>
<accession>A0AAW2GXU8</accession>
<gene>
    <name evidence="2" type="ORF">PUN28_000061</name>
</gene>
<evidence type="ECO:0000313" key="2">
    <source>
        <dbReference type="EMBL" id="KAL0132028.1"/>
    </source>
</evidence>
<sequence>MRVDARVDRACDSRAVIVVRSPFDFPQRYHKTTGYLNCKRYCATIKAGPDRQLTREMEHVAGAIISEYRARRRQPHTDSVCSNARVEEQEKKRKKKEKKKRETSREEEGK</sequence>
<protein>
    <submittedName>
        <fullName evidence="2">Uncharacterized protein</fullName>
    </submittedName>
</protein>
<evidence type="ECO:0000313" key="3">
    <source>
        <dbReference type="Proteomes" id="UP001430953"/>
    </source>
</evidence>
<keyword evidence="3" id="KW-1185">Reference proteome</keyword>
<organism evidence="2 3">
    <name type="scientific">Cardiocondyla obscurior</name>
    <dbReference type="NCBI Taxonomy" id="286306"/>
    <lineage>
        <taxon>Eukaryota</taxon>
        <taxon>Metazoa</taxon>
        <taxon>Ecdysozoa</taxon>
        <taxon>Arthropoda</taxon>
        <taxon>Hexapoda</taxon>
        <taxon>Insecta</taxon>
        <taxon>Pterygota</taxon>
        <taxon>Neoptera</taxon>
        <taxon>Endopterygota</taxon>
        <taxon>Hymenoptera</taxon>
        <taxon>Apocrita</taxon>
        <taxon>Aculeata</taxon>
        <taxon>Formicoidea</taxon>
        <taxon>Formicidae</taxon>
        <taxon>Myrmicinae</taxon>
        <taxon>Cardiocondyla</taxon>
    </lineage>
</organism>
<proteinExistence type="predicted"/>
<comment type="caution">
    <text evidence="2">The sequence shown here is derived from an EMBL/GenBank/DDBJ whole genome shotgun (WGS) entry which is preliminary data.</text>
</comment>
<dbReference type="EMBL" id="JADYXP020000001">
    <property type="protein sequence ID" value="KAL0132028.1"/>
    <property type="molecule type" value="Genomic_DNA"/>
</dbReference>